<dbReference type="EMBL" id="LITT01000035">
    <property type="protein sequence ID" value="OAA84799.1"/>
    <property type="molecule type" value="Genomic_DNA"/>
</dbReference>
<dbReference type="PANTHER" id="PTHR35579:SF3">
    <property type="entry name" value="CRISPR SYSTEM CMS ENDORIBONUCLEASE CSM3"/>
    <property type="match status" value="1"/>
</dbReference>
<name>A0A168MK21_9CLOT</name>
<dbReference type="PATRIC" id="fig|1538.10.peg.2595"/>
<reference evidence="10 11" key="1">
    <citation type="journal article" date="2015" name="Biotechnol. Bioeng.">
        <title>Genome sequence and phenotypic characterization of Caulobacter segnis.</title>
        <authorList>
            <person name="Patel S."/>
            <person name="Fletcher B."/>
            <person name="Scott D.C."/>
            <person name="Ely B."/>
        </authorList>
    </citation>
    <scope>NUCLEOTIDE SEQUENCE [LARGE SCALE GENOMIC DNA]</scope>
    <source>
        <strain evidence="10 11">ERI-2</strain>
    </source>
</reference>
<evidence type="ECO:0000256" key="5">
    <source>
        <dbReference type="ARBA" id="ARBA00022801"/>
    </source>
</evidence>
<evidence type="ECO:0000256" key="8">
    <source>
        <dbReference type="ARBA" id="ARBA00033183"/>
    </source>
</evidence>
<accession>A0A168MK21</accession>
<dbReference type="NCBIfam" id="TIGR02582">
    <property type="entry name" value="cas7_TM1809"/>
    <property type="match status" value="1"/>
</dbReference>
<gene>
    <name evidence="10" type="ORF">WY13_02702</name>
</gene>
<dbReference type="GO" id="GO:0004519">
    <property type="term" value="F:endonuclease activity"/>
    <property type="evidence" value="ECO:0007669"/>
    <property type="project" value="UniProtKB-KW"/>
</dbReference>
<sequence length="254" mass="28605">MLGRLIINADLVVKTGLHIGGGNSSVEIGGIDNSVIKNHKGEPYIPGSSLKGKLRSLTELAYGKIDKDEKTGKNLPCNCGECFICKIYGVSASEENKITDRLPTRIIVRDAFLKESIAETMRKKEGQFKDLELSYTESKWENSIDRLTSKANPRLFERVPEGAIFDLEIVYTIYNEVDIDNIKYLIEGFQFLEDDYLGGNGTRGYGKVKFENIKFFTKTIKGYTSKPFGDTKASVDEIDDTWIKDLKNEMIETK</sequence>
<evidence type="ECO:0000256" key="1">
    <source>
        <dbReference type="ARBA" id="ARBA00006342"/>
    </source>
</evidence>
<evidence type="ECO:0000256" key="3">
    <source>
        <dbReference type="ARBA" id="ARBA00022722"/>
    </source>
</evidence>
<dbReference type="GO" id="GO:0016787">
    <property type="term" value="F:hydrolase activity"/>
    <property type="evidence" value="ECO:0007669"/>
    <property type="project" value="UniProtKB-KW"/>
</dbReference>
<organism evidence="10 11">
    <name type="scientific">Clostridium ljungdahlii</name>
    <dbReference type="NCBI Taxonomy" id="1538"/>
    <lineage>
        <taxon>Bacteria</taxon>
        <taxon>Bacillati</taxon>
        <taxon>Bacillota</taxon>
        <taxon>Clostridia</taxon>
        <taxon>Eubacteriales</taxon>
        <taxon>Clostridiaceae</taxon>
        <taxon>Clostridium</taxon>
    </lineage>
</organism>
<dbReference type="GO" id="GO:0051607">
    <property type="term" value="P:defense response to virus"/>
    <property type="evidence" value="ECO:0007669"/>
    <property type="project" value="UniProtKB-KW"/>
</dbReference>
<protein>
    <recommendedName>
        <fullName evidence="2">CRISPR system Cms endoribonuclease Csm3</fullName>
    </recommendedName>
    <alternativeName>
        <fullName evidence="8">CRISPR type III A-associated RAMP protein Csm3</fullName>
    </alternativeName>
</protein>
<dbReference type="RefSeq" id="WP_082848501.1">
    <property type="nucleotide sequence ID" value="NZ_LITT01000035.1"/>
</dbReference>
<dbReference type="AlphaFoldDB" id="A0A168MK21"/>
<dbReference type="InterPro" id="IPR013412">
    <property type="entry name" value="CRISPR-assoc_RAMP_Csm3"/>
</dbReference>
<evidence type="ECO:0000313" key="10">
    <source>
        <dbReference type="EMBL" id="OAA84799.1"/>
    </source>
</evidence>
<keyword evidence="7" id="KW-0051">Antiviral defense</keyword>
<keyword evidence="5" id="KW-0378">Hydrolase</keyword>
<feature type="domain" description="CRISPR type III-associated protein" evidence="9">
    <location>
        <begin position="11"/>
        <end position="209"/>
    </location>
</feature>
<proteinExistence type="inferred from homology"/>
<comment type="similarity">
    <text evidence="1">Belongs to the CRISPR-associated Csm3 family.</text>
</comment>
<keyword evidence="4" id="KW-0255">Endonuclease</keyword>
<evidence type="ECO:0000256" key="4">
    <source>
        <dbReference type="ARBA" id="ARBA00022759"/>
    </source>
</evidence>
<evidence type="ECO:0000256" key="7">
    <source>
        <dbReference type="ARBA" id="ARBA00023118"/>
    </source>
</evidence>
<dbReference type="PANTHER" id="PTHR35579">
    <property type="entry name" value="CRISPR SYSTEM CMS ENDORIBONUCLEASE CSM3"/>
    <property type="match status" value="1"/>
</dbReference>
<keyword evidence="3" id="KW-0540">Nuclease</keyword>
<dbReference type="InterPro" id="IPR005537">
    <property type="entry name" value="RAMP_III_fam"/>
</dbReference>
<comment type="caution">
    <text evidence="10">The sequence shown here is derived from an EMBL/GenBank/DDBJ whole genome shotgun (WGS) entry which is preliminary data.</text>
</comment>
<keyword evidence="6" id="KW-0694">RNA-binding</keyword>
<evidence type="ECO:0000256" key="6">
    <source>
        <dbReference type="ARBA" id="ARBA00022884"/>
    </source>
</evidence>
<dbReference type="Proteomes" id="UP000077407">
    <property type="component" value="Unassembled WGS sequence"/>
</dbReference>
<dbReference type="Pfam" id="PF03787">
    <property type="entry name" value="RAMPs"/>
    <property type="match status" value="1"/>
</dbReference>
<dbReference type="InterPro" id="IPR052216">
    <property type="entry name" value="CRISPR_Csm3_endoribonuclease"/>
</dbReference>
<dbReference type="GO" id="GO:0003723">
    <property type="term" value="F:RNA binding"/>
    <property type="evidence" value="ECO:0007669"/>
    <property type="project" value="UniProtKB-KW"/>
</dbReference>
<evidence type="ECO:0000313" key="11">
    <source>
        <dbReference type="Proteomes" id="UP000077407"/>
    </source>
</evidence>
<evidence type="ECO:0000256" key="2">
    <source>
        <dbReference type="ARBA" id="ARBA00022150"/>
    </source>
</evidence>
<evidence type="ECO:0000259" key="9">
    <source>
        <dbReference type="Pfam" id="PF03787"/>
    </source>
</evidence>